<evidence type="ECO:0000313" key="2">
    <source>
        <dbReference type="Proteomes" id="UP000653076"/>
    </source>
</evidence>
<proteinExistence type="predicted"/>
<dbReference type="RefSeq" id="WP_204034172.1">
    <property type="nucleotide sequence ID" value="NZ_BOPC01000023.1"/>
</dbReference>
<organism evidence="1 2">
    <name type="scientific">Micromonospora qiuiae</name>
    <dbReference type="NCBI Taxonomy" id="502268"/>
    <lineage>
        <taxon>Bacteria</taxon>
        <taxon>Bacillati</taxon>
        <taxon>Actinomycetota</taxon>
        <taxon>Actinomycetes</taxon>
        <taxon>Micromonosporales</taxon>
        <taxon>Micromonosporaceae</taxon>
        <taxon>Micromonospora</taxon>
    </lineage>
</organism>
<protein>
    <submittedName>
        <fullName evidence="1">Uncharacterized protein</fullName>
    </submittedName>
</protein>
<keyword evidence="2" id="KW-1185">Reference proteome</keyword>
<accession>A0ABQ4J8Y0</accession>
<comment type="caution">
    <text evidence="1">The sequence shown here is derived from an EMBL/GenBank/DDBJ whole genome shotgun (WGS) entry which is preliminary data.</text>
</comment>
<dbReference type="Gene3D" id="3.40.50.720">
    <property type="entry name" value="NAD(P)-binding Rossmann-like Domain"/>
    <property type="match status" value="1"/>
</dbReference>
<sequence>MPPAVREIAAASIAQLDVCRAHAADWVYLSPPALLELGVRTGGHRRGGSTLVVAPDGTSRISAEDLAVAVLDELEQPGEERHFAVGY</sequence>
<gene>
    <name evidence="1" type="ORF">Vqi01_17850</name>
</gene>
<name>A0ABQ4J8Y0_9ACTN</name>
<reference evidence="1 2" key="1">
    <citation type="submission" date="2021-01" db="EMBL/GenBank/DDBJ databases">
        <title>Whole genome shotgun sequence of Verrucosispora qiuiae NBRC 106684.</title>
        <authorList>
            <person name="Komaki H."/>
            <person name="Tamura T."/>
        </authorList>
    </citation>
    <scope>NUCLEOTIDE SEQUENCE [LARGE SCALE GENOMIC DNA]</scope>
    <source>
        <strain evidence="1 2">NBRC 106684</strain>
    </source>
</reference>
<dbReference type="Proteomes" id="UP000653076">
    <property type="component" value="Unassembled WGS sequence"/>
</dbReference>
<evidence type="ECO:0000313" key="1">
    <source>
        <dbReference type="EMBL" id="GIJ26623.1"/>
    </source>
</evidence>
<dbReference type="EMBL" id="BOPC01000023">
    <property type="protein sequence ID" value="GIJ26623.1"/>
    <property type="molecule type" value="Genomic_DNA"/>
</dbReference>